<dbReference type="EMBL" id="JAGKHQ010000010">
    <property type="protein sequence ID" value="KAG7507367.1"/>
    <property type="molecule type" value="Genomic_DNA"/>
</dbReference>
<dbReference type="AlphaFoldDB" id="A0AAV6RPF6"/>
<accession>A0AAV6RPF6</accession>
<keyword evidence="3" id="KW-1185">Reference proteome</keyword>
<evidence type="ECO:0000313" key="2">
    <source>
        <dbReference type="EMBL" id="KAG7507367.1"/>
    </source>
</evidence>
<dbReference type="Proteomes" id="UP000693946">
    <property type="component" value="Linkage Group LG18"/>
</dbReference>
<sequence>MSFHIEDSLFVNDLRGRCGSLVREDVLKGSSIKIPGQQSPDPLSTNPHKCRGKDAGWVYLWTAMTETVMYLNVSSGERTMWMKIKWKNMPAASRHPPSRRGGENAKRGI</sequence>
<evidence type="ECO:0000313" key="3">
    <source>
        <dbReference type="Proteomes" id="UP000693946"/>
    </source>
</evidence>
<evidence type="ECO:0000256" key="1">
    <source>
        <dbReference type="SAM" id="MobiDB-lite"/>
    </source>
</evidence>
<name>A0AAV6RPF6_SOLSE</name>
<feature type="compositionally biased region" description="Basic and acidic residues" evidence="1">
    <location>
        <begin position="100"/>
        <end position="109"/>
    </location>
</feature>
<proteinExistence type="predicted"/>
<gene>
    <name evidence="2" type="ORF">JOB18_032093</name>
</gene>
<feature type="region of interest" description="Disordered" evidence="1">
    <location>
        <begin position="89"/>
        <end position="109"/>
    </location>
</feature>
<protein>
    <submittedName>
        <fullName evidence="2">Uncharacterized protein</fullName>
    </submittedName>
</protein>
<reference evidence="2 3" key="1">
    <citation type="journal article" date="2021" name="Sci. Rep.">
        <title>Chromosome anchoring in Senegalese sole (Solea senegalensis) reveals sex-associated markers and genome rearrangements in flatfish.</title>
        <authorList>
            <person name="Guerrero-Cozar I."/>
            <person name="Gomez-Garrido J."/>
            <person name="Berbel C."/>
            <person name="Martinez-Blanch J.F."/>
            <person name="Alioto T."/>
            <person name="Claros M.G."/>
            <person name="Gagnaire P.A."/>
            <person name="Manchado M."/>
        </authorList>
    </citation>
    <scope>NUCLEOTIDE SEQUENCE [LARGE SCALE GENOMIC DNA]</scope>
    <source>
        <strain evidence="2">Sse05_10M</strain>
    </source>
</reference>
<comment type="caution">
    <text evidence="2">The sequence shown here is derived from an EMBL/GenBank/DDBJ whole genome shotgun (WGS) entry which is preliminary data.</text>
</comment>
<organism evidence="2 3">
    <name type="scientific">Solea senegalensis</name>
    <name type="common">Senegalese sole</name>
    <dbReference type="NCBI Taxonomy" id="28829"/>
    <lineage>
        <taxon>Eukaryota</taxon>
        <taxon>Metazoa</taxon>
        <taxon>Chordata</taxon>
        <taxon>Craniata</taxon>
        <taxon>Vertebrata</taxon>
        <taxon>Euteleostomi</taxon>
        <taxon>Actinopterygii</taxon>
        <taxon>Neopterygii</taxon>
        <taxon>Teleostei</taxon>
        <taxon>Neoteleostei</taxon>
        <taxon>Acanthomorphata</taxon>
        <taxon>Carangaria</taxon>
        <taxon>Pleuronectiformes</taxon>
        <taxon>Pleuronectoidei</taxon>
        <taxon>Soleidae</taxon>
        <taxon>Solea</taxon>
    </lineage>
</organism>